<evidence type="ECO:0000256" key="4">
    <source>
        <dbReference type="ARBA" id="ARBA00022741"/>
    </source>
</evidence>
<evidence type="ECO:0000256" key="3">
    <source>
        <dbReference type="ARBA" id="ARBA00022448"/>
    </source>
</evidence>
<dbReference type="CDD" id="cd03257">
    <property type="entry name" value="ABC_NikE_OppD_transporters"/>
    <property type="match status" value="2"/>
</dbReference>
<sequence>MDILRIIDLHLGFTIHGLARDVVKGVSLRVPAGKTVALVGESGSGKSVISQAIMGLLPRAGAITGGEILFRDPLAPDNPIDIASLPAEGKEIRSLRGGRIGMIFQEPMSSLSPVHTIGNQIEEALQLHRPTPKPEARALIETMLKRVGFKDPARAFGLYSFELSGGLRQRAMLAMALICKPALLIADEPTTALDVTIQAQVLDLMRDLQAEMGMAILLITHDLGVVANMADEVVVIYHGEIMESGPVEDIFRRPRHPYLKALLKASPHFDMEEGERLVALREARPRPPAAPRSVETLQHAVEAAPLLSVRGLRKAYTTGSRSFFGKGTQHTVLAVDDVGFDIRRGECLGLVGESGCGKTTVSKIIMRAVTPDAGTIRFDDGQAQIDVLGLEGEDLRAFRPRVQMIFQDPVSSLSPRMTVMSILREPLAIHDKGHGSEQTARVKALMEDVGLDVRFLNRYPHSFSGGQRQRIGIARALALDPDLIICDEPVSALDVSVQAQILNLLKDLQAERGLTFLFISHNLAVVNYMADRIAVMANGRIVEIAPRRALFSRPMHPYTRALLKSVPFADLDRKLDFKLAAPGGASDASHWAPAFRRDPDGEALTHLALGEGHYVLARPGADIREMA</sequence>
<keyword evidence="5 7" id="KW-0067">ATP-binding</keyword>
<gene>
    <name evidence="7" type="ORF">AE618_15690</name>
</gene>
<evidence type="ECO:0000259" key="6">
    <source>
        <dbReference type="PROSITE" id="PS50893"/>
    </source>
</evidence>
<keyword evidence="8" id="KW-1185">Reference proteome</keyword>
<dbReference type="InterPro" id="IPR003593">
    <property type="entry name" value="AAA+_ATPase"/>
</dbReference>
<evidence type="ECO:0000256" key="5">
    <source>
        <dbReference type="ARBA" id="ARBA00022840"/>
    </source>
</evidence>
<dbReference type="PROSITE" id="PS00211">
    <property type="entry name" value="ABC_TRANSPORTER_1"/>
    <property type="match status" value="1"/>
</dbReference>
<dbReference type="PATRIC" id="fig|1526658.3.peg.4512"/>
<protein>
    <submittedName>
        <fullName evidence="7">ABC transporter ATP-binding protein</fullName>
    </submittedName>
</protein>
<evidence type="ECO:0000313" key="7">
    <source>
        <dbReference type="EMBL" id="KPH79986.1"/>
    </source>
</evidence>
<dbReference type="FunFam" id="3.40.50.300:FF:000016">
    <property type="entry name" value="Oligopeptide ABC transporter ATP-binding component"/>
    <property type="match status" value="2"/>
</dbReference>
<dbReference type="InterPro" id="IPR017871">
    <property type="entry name" value="ABC_transporter-like_CS"/>
</dbReference>
<evidence type="ECO:0000313" key="8">
    <source>
        <dbReference type="Proteomes" id="UP000037822"/>
    </source>
</evidence>
<accession>A0A0N1FDF2</accession>
<dbReference type="PROSITE" id="PS50893">
    <property type="entry name" value="ABC_TRANSPORTER_2"/>
    <property type="match status" value="2"/>
</dbReference>
<dbReference type="GO" id="GO:0005886">
    <property type="term" value="C:plasma membrane"/>
    <property type="evidence" value="ECO:0007669"/>
    <property type="project" value="UniProtKB-SubCell"/>
</dbReference>
<dbReference type="InterPro" id="IPR013563">
    <property type="entry name" value="Oligopep_ABC_C"/>
</dbReference>
<dbReference type="Pfam" id="PF08352">
    <property type="entry name" value="oligo_HPY"/>
    <property type="match status" value="2"/>
</dbReference>
<feature type="domain" description="ABC transporter" evidence="6">
    <location>
        <begin position="4"/>
        <end position="263"/>
    </location>
</feature>
<dbReference type="Gene3D" id="3.40.50.300">
    <property type="entry name" value="P-loop containing nucleotide triphosphate hydrolases"/>
    <property type="match status" value="2"/>
</dbReference>
<dbReference type="EMBL" id="LGSZ01000047">
    <property type="protein sequence ID" value="KPH79986.1"/>
    <property type="molecule type" value="Genomic_DNA"/>
</dbReference>
<comment type="similarity">
    <text evidence="2">Belongs to the ABC transporter superfamily.</text>
</comment>
<dbReference type="PANTHER" id="PTHR43776">
    <property type="entry name" value="TRANSPORT ATP-BINDING PROTEIN"/>
    <property type="match status" value="1"/>
</dbReference>
<keyword evidence="3" id="KW-0813">Transport</keyword>
<dbReference type="SMART" id="SM00382">
    <property type="entry name" value="AAA"/>
    <property type="match status" value="2"/>
</dbReference>
<dbReference type="GO" id="GO:0005524">
    <property type="term" value="F:ATP binding"/>
    <property type="evidence" value="ECO:0007669"/>
    <property type="project" value="UniProtKB-KW"/>
</dbReference>
<dbReference type="InterPro" id="IPR050319">
    <property type="entry name" value="ABC_transp_ATP-bind"/>
</dbReference>
<dbReference type="InterPro" id="IPR003439">
    <property type="entry name" value="ABC_transporter-like_ATP-bd"/>
</dbReference>
<dbReference type="NCBIfam" id="NF008453">
    <property type="entry name" value="PRK11308.1"/>
    <property type="match status" value="2"/>
</dbReference>
<name>A0A0N1FDF2_9HYPH</name>
<dbReference type="OrthoDB" id="9802264at2"/>
<comment type="subcellular location">
    <subcellularLocation>
        <location evidence="1">Cell inner membrane</location>
        <topology evidence="1">Peripheral membrane protein</topology>
    </subcellularLocation>
</comment>
<keyword evidence="4" id="KW-0547">Nucleotide-binding</keyword>
<evidence type="ECO:0000256" key="2">
    <source>
        <dbReference type="ARBA" id="ARBA00005417"/>
    </source>
</evidence>
<dbReference type="NCBIfam" id="NF007739">
    <property type="entry name" value="PRK10419.1"/>
    <property type="match status" value="2"/>
</dbReference>
<dbReference type="RefSeq" id="WP_054209991.1">
    <property type="nucleotide sequence ID" value="NZ_LGSZ01000047.1"/>
</dbReference>
<dbReference type="InterPro" id="IPR027417">
    <property type="entry name" value="P-loop_NTPase"/>
</dbReference>
<feature type="domain" description="ABC transporter" evidence="6">
    <location>
        <begin position="307"/>
        <end position="563"/>
    </location>
</feature>
<dbReference type="SUPFAM" id="SSF52540">
    <property type="entry name" value="P-loop containing nucleoside triphosphate hydrolases"/>
    <property type="match status" value="2"/>
</dbReference>
<dbReference type="Proteomes" id="UP000037822">
    <property type="component" value="Unassembled WGS sequence"/>
</dbReference>
<dbReference type="Pfam" id="PF00005">
    <property type="entry name" value="ABC_tran"/>
    <property type="match status" value="2"/>
</dbReference>
<dbReference type="GO" id="GO:0016887">
    <property type="term" value="F:ATP hydrolysis activity"/>
    <property type="evidence" value="ECO:0007669"/>
    <property type="project" value="InterPro"/>
</dbReference>
<evidence type="ECO:0000256" key="1">
    <source>
        <dbReference type="ARBA" id="ARBA00004417"/>
    </source>
</evidence>
<dbReference type="PANTHER" id="PTHR43776:SF7">
    <property type="entry name" value="D,D-DIPEPTIDE TRANSPORT ATP-BINDING PROTEIN DDPF-RELATED"/>
    <property type="match status" value="1"/>
</dbReference>
<dbReference type="GO" id="GO:0015833">
    <property type="term" value="P:peptide transport"/>
    <property type="evidence" value="ECO:0007669"/>
    <property type="project" value="InterPro"/>
</dbReference>
<reference evidence="7 8" key="1">
    <citation type="submission" date="2015-07" db="EMBL/GenBank/DDBJ databases">
        <title>Whole genome sequencing of Bosea vaviloviae isolated from cave pool.</title>
        <authorList>
            <person name="Tan N.E.H."/>
            <person name="Lee Y.P."/>
            <person name="Gan H.M."/>
            <person name="Barton H."/>
            <person name="Savka M.A."/>
        </authorList>
    </citation>
    <scope>NUCLEOTIDE SEQUENCE [LARGE SCALE GENOMIC DNA]</scope>
    <source>
        <strain evidence="7 8">SD260</strain>
    </source>
</reference>
<dbReference type="AlphaFoldDB" id="A0A0N1FDF2"/>
<organism evidence="7 8">
    <name type="scientific">Bosea vaviloviae</name>
    <dbReference type="NCBI Taxonomy" id="1526658"/>
    <lineage>
        <taxon>Bacteria</taxon>
        <taxon>Pseudomonadati</taxon>
        <taxon>Pseudomonadota</taxon>
        <taxon>Alphaproteobacteria</taxon>
        <taxon>Hyphomicrobiales</taxon>
        <taxon>Boseaceae</taxon>
        <taxon>Bosea</taxon>
    </lineage>
</organism>
<proteinExistence type="inferred from homology"/>
<dbReference type="GO" id="GO:0055085">
    <property type="term" value="P:transmembrane transport"/>
    <property type="evidence" value="ECO:0007669"/>
    <property type="project" value="UniProtKB-ARBA"/>
</dbReference>
<comment type="caution">
    <text evidence="7">The sequence shown here is derived from an EMBL/GenBank/DDBJ whole genome shotgun (WGS) entry which is preliminary data.</text>
</comment>